<proteinExistence type="predicted"/>
<evidence type="ECO:0000313" key="2">
    <source>
        <dbReference type="EMBL" id="MBU9721654.1"/>
    </source>
</evidence>
<sequence>MNNKLKIFLLWFLGIVAVISFADVPYVAYCLLQETGEFHLKWSSLFASLALLSAIISIKRGDFDNLINRQGGKE</sequence>
<keyword evidence="1" id="KW-0472">Membrane</keyword>
<organism evidence="2 3">
    <name type="scientific">Evansella alkalicola</name>
    <dbReference type="NCBI Taxonomy" id="745819"/>
    <lineage>
        <taxon>Bacteria</taxon>
        <taxon>Bacillati</taxon>
        <taxon>Bacillota</taxon>
        <taxon>Bacilli</taxon>
        <taxon>Bacillales</taxon>
        <taxon>Bacillaceae</taxon>
        <taxon>Evansella</taxon>
    </lineage>
</organism>
<keyword evidence="1" id="KW-1133">Transmembrane helix</keyword>
<accession>A0ABS6JSW9</accession>
<reference evidence="2 3" key="1">
    <citation type="submission" date="2021-06" db="EMBL/GenBank/DDBJ databases">
        <title>Bacillus sp. RD4P76, an endophyte from a halophyte.</title>
        <authorList>
            <person name="Sun J.-Q."/>
        </authorList>
    </citation>
    <scope>NUCLEOTIDE SEQUENCE [LARGE SCALE GENOMIC DNA]</scope>
    <source>
        <strain evidence="2 3">JCM 17098</strain>
    </source>
</reference>
<evidence type="ECO:0000256" key="1">
    <source>
        <dbReference type="SAM" id="Phobius"/>
    </source>
</evidence>
<keyword evidence="3" id="KW-1185">Reference proteome</keyword>
<dbReference type="RefSeq" id="WP_088073199.1">
    <property type="nucleotide sequence ID" value="NZ_JAHQCR010000041.1"/>
</dbReference>
<evidence type="ECO:0000313" key="3">
    <source>
        <dbReference type="Proteomes" id="UP000790580"/>
    </source>
</evidence>
<protein>
    <submittedName>
        <fullName evidence="2">Uncharacterized protein</fullName>
    </submittedName>
</protein>
<dbReference type="EMBL" id="JAHQCR010000041">
    <property type="protein sequence ID" value="MBU9721654.1"/>
    <property type="molecule type" value="Genomic_DNA"/>
</dbReference>
<feature type="transmembrane region" description="Helical" evidence="1">
    <location>
        <begin position="38"/>
        <end position="58"/>
    </location>
</feature>
<name>A0ABS6JSW9_9BACI</name>
<comment type="caution">
    <text evidence="2">The sequence shown here is derived from an EMBL/GenBank/DDBJ whole genome shotgun (WGS) entry which is preliminary data.</text>
</comment>
<dbReference type="Proteomes" id="UP000790580">
    <property type="component" value="Unassembled WGS sequence"/>
</dbReference>
<keyword evidence="1" id="KW-0812">Transmembrane</keyword>
<gene>
    <name evidence="2" type="ORF">KS407_09390</name>
</gene>